<dbReference type="PATRIC" id="fig|35806.4.peg.3109"/>
<gene>
    <name evidence="2" type="ORF">NHU_03025</name>
</gene>
<dbReference type="InterPro" id="IPR003399">
    <property type="entry name" value="Mce/MlaD"/>
</dbReference>
<dbReference type="AlphaFoldDB" id="A0A0D6B650"/>
<evidence type="ECO:0000259" key="1">
    <source>
        <dbReference type="Pfam" id="PF02470"/>
    </source>
</evidence>
<dbReference type="PANTHER" id="PTHR33371">
    <property type="entry name" value="INTERMEMBRANE PHOSPHOLIPID TRANSPORT SYSTEM BINDING PROTEIN MLAD-RELATED"/>
    <property type="match status" value="1"/>
</dbReference>
<reference evidence="2 3" key="1">
    <citation type="submission" date="2015-02" db="EMBL/GenBank/DDBJ databases">
        <title>Genome sequene of Rhodovulum sulfidophilum DSM 2351.</title>
        <authorList>
            <person name="Nagao N."/>
        </authorList>
    </citation>
    <scope>NUCLEOTIDE SEQUENCE [LARGE SCALE GENOMIC DNA]</scope>
    <source>
        <strain evidence="2 3">DSM 2351</strain>
    </source>
</reference>
<feature type="domain" description="Mce/MlaD" evidence="1">
    <location>
        <begin position="40"/>
        <end position="117"/>
    </location>
</feature>
<dbReference type="EMBL" id="AP014800">
    <property type="protein sequence ID" value="BAQ70169.1"/>
    <property type="molecule type" value="Genomic_DNA"/>
</dbReference>
<name>A0A0D6B650_RHOSU</name>
<evidence type="ECO:0000313" key="3">
    <source>
        <dbReference type="Proteomes" id="UP000064912"/>
    </source>
</evidence>
<accession>A0A0D6B650</accession>
<dbReference type="KEGG" id="rsu:NHU_03025"/>
<dbReference type="RefSeq" id="WP_060835496.1">
    <property type="nucleotide sequence ID" value="NZ_JAESJH010000046.1"/>
</dbReference>
<organism evidence="2 3">
    <name type="scientific">Rhodovulum sulfidophilum</name>
    <name type="common">Rhodobacter sulfidophilus</name>
    <dbReference type="NCBI Taxonomy" id="35806"/>
    <lineage>
        <taxon>Bacteria</taxon>
        <taxon>Pseudomonadati</taxon>
        <taxon>Pseudomonadota</taxon>
        <taxon>Alphaproteobacteria</taxon>
        <taxon>Rhodobacterales</taxon>
        <taxon>Paracoccaceae</taxon>
        <taxon>Rhodovulum</taxon>
    </lineage>
</organism>
<dbReference type="PANTHER" id="PTHR33371:SF4">
    <property type="entry name" value="INTERMEMBRANE PHOSPHOLIPID TRANSPORT SYSTEM BINDING PROTEIN MLAD"/>
    <property type="match status" value="1"/>
</dbReference>
<dbReference type="eggNOG" id="COG1463">
    <property type="taxonomic scope" value="Bacteria"/>
</dbReference>
<proteinExistence type="predicted"/>
<dbReference type="Pfam" id="PF02470">
    <property type="entry name" value="MlaD"/>
    <property type="match status" value="1"/>
</dbReference>
<dbReference type="NCBIfam" id="TIGR04430">
    <property type="entry name" value="OM_asym_MlaD"/>
    <property type="match status" value="1"/>
</dbReference>
<sequence length="166" mass="16536">MAENSPTEILTGAAVLALAAGFFVYASNATGMIGGAGQQHYELSASFRSAEGVNLGTDVRLAGVKVGTVTGLELNPQTFRADTRFTVRNGIEIPDDSTASVSSEGLLGGTFLELVPGGSPFNLEPGAEVIDTQGAVGLISLLMKFVGGGGDGGGSDAGTGGGDDPK</sequence>
<dbReference type="GO" id="GO:0005543">
    <property type="term" value="F:phospholipid binding"/>
    <property type="evidence" value="ECO:0007669"/>
    <property type="project" value="TreeGrafter"/>
</dbReference>
<protein>
    <submittedName>
        <fullName evidence="2">ABC transporter substrate binding protein</fullName>
    </submittedName>
</protein>
<evidence type="ECO:0000313" key="2">
    <source>
        <dbReference type="EMBL" id="BAQ70169.1"/>
    </source>
</evidence>
<dbReference type="Proteomes" id="UP000064912">
    <property type="component" value="Chromosome"/>
</dbReference>
<dbReference type="InterPro" id="IPR052336">
    <property type="entry name" value="MlaD_Phospholipid_Transporter"/>
</dbReference>
<dbReference type="GO" id="GO:0005548">
    <property type="term" value="F:phospholipid transporter activity"/>
    <property type="evidence" value="ECO:0007669"/>
    <property type="project" value="TreeGrafter"/>
</dbReference>
<dbReference type="InterPro" id="IPR030970">
    <property type="entry name" value="ABC_MlaD"/>
</dbReference>